<protein>
    <submittedName>
        <fullName evidence="1">Uncharacterized protein</fullName>
    </submittedName>
</protein>
<dbReference type="Proteomes" id="UP001410394">
    <property type="component" value="Unassembled WGS sequence"/>
</dbReference>
<proteinExistence type="predicted"/>
<evidence type="ECO:0000313" key="1">
    <source>
        <dbReference type="EMBL" id="MEN3067893.1"/>
    </source>
</evidence>
<evidence type="ECO:0000313" key="2">
    <source>
        <dbReference type="Proteomes" id="UP001410394"/>
    </source>
</evidence>
<gene>
    <name evidence="1" type="ORF">ABDB84_05325</name>
</gene>
<organism evidence="1 2">
    <name type="scientific">Uliginosibacterium sediminicola</name>
    <dbReference type="NCBI Taxonomy" id="2024550"/>
    <lineage>
        <taxon>Bacteria</taxon>
        <taxon>Pseudomonadati</taxon>
        <taxon>Pseudomonadota</taxon>
        <taxon>Betaproteobacteria</taxon>
        <taxon>Rhodocyclales</taxon>
        <taxon>Zoogloeaceae</taxon>
        <taxon>Uliginosibacterium</taxon>
    </lineage>
</organism>
<comment type="caution">
    <text evidence="1">The sequence shown here is derived from an EMBL/GenBank/DDBJ whole genome shotgun (WGS) entry which is preliminary data.</text>
</comment>
<sequence>MADVVEKDVLTSLWGGLSKQLIAQIYEVEELSDESTGKSRWAKVKDGKVVAAPLADGANLDITLSWQSPFENTGADSKAPTLMAMLQSGALQPLIDETQTTSTELLSKISGGRLGRSSSTAAEAQRKSNAFMAQFAGRTSITKLNSTQMFSGMPPLKFSITALFRAWSDPQREVEDPFNQLMAWALPEELSPDGTLIVSTLRAARGDALIREALMPSIAPTKVGILYKGRTYSPLVIESVGVPISSGVNEDGKYVELAVPLTICSLTAIDRRDWASIQKGGNS</sequence>
<accession>A0ABU9YVZ5</accession>
<dbReference type="RefSeq" id="WP_345918656.1">
    <property type="nucleotide sequence ID" value="NZ_JBDIVE010000002.1"/>
</dbReference>
<dbReference type="EMBL" id="JBDIVE010000002">
    <property type="protein sequence ID" value="MEN3067893.1"/>
    <property type="molecule type" value="Genomic_DNA"/>
</dbReference>
<name>A0ABU9YVZ5_9RHOO</name>
<keyword evidence="2" id="KW-1185">Reference proteome</keyword>
<reference evidence="1 2" key="1">
    <citation type="journal article" date="2018" name="Int. J. Syst. Evol. Microbiol.">
        <title>Uliginosibacterium sediminicola sp. nov., isolated from freshwater sediment.</title>
        <authorList>
            <person name="Hwang W.M."/>
            <person name="Kim S.M."/>
            <person name="Kang K."/>
            <person name="Ahn T.Y."/>
        </authorList>
    </citation>
    <scope>NUCLEOTIDE SEQUENCE [LARGE SCALE GENOMIC DNA]</scope>
    <source>
        <strain evidence="1 2">M1-21</strain>
    </source>
</reference>